<dbReference type="GO" id="GO:0006888">
    <property type="term" value="P:endoplasmic reticulum to Golgi vesicle-mediated transport"/>
    <property type="evidence" value="ECO:0007669"/>
    <property type="project" value="UniProtKB-ARBA"/>
</dbReference>
<feature type="domain" description="GOLD" evidence="12">
    <location>
        <begin position="28"/>
        <end position="155"/>
    </location>
</feature>
<dbReference type="Proteomes" id="UP000191024">
    <property type="component" value="Chromosome E"/>
</dbReference>
<keyword evidence="14" id="KW-1185">Reference proteome</keyword>
<keyword evidence="7 10" id="KW-0472">Membrane</keyword>
<dbReference type="STRING" id="1230905.A0A1G4JSI0"/>
<evidence type="ECO:0000313" key="13">
    <source>
        <dbReference type="EMBL" id="SCU93822.1"/>
    </source>
</evidence>
<evidence type="ECO:0000256" key="1">
    <source>
        <dbReference type="ARBA" id="ARBA00004479"/>
    </source>
</evidence>
<evidence type="ECO:0000256" key="9">
    <source>
        <dbReference type="SAM" id="Coils"/>
    </source>
</evidence>
<dbReference type="EMBL" id="LT598465">
    <property type="protein sequence ID" value="SCU93822.1"/>
    <property type="molecule type" value="Genomic_DNA"/>
</dbReference>
<keyword evidence="6 10" id="KW-1133">Transmembrane helix</keyword>
<gene>
    <name evidence="13" type="ORF">LAMI_0E15698G</name>
</gene>
<evidence type="ECO:0000256" key="10">
    <source>
        <dbReference type="SAM" id="Phobius"/>
    </source>
</evidence>
<sequence>MASKLAFWLIWTLATAAPITFELKAGFRECFYLLTPDIDCKISYYFAVQRGDENKLSVNYEIYKPDNRDKAAVVRKGETQGQWSFIGEHKGEYGLCFSSGDEGNKIIDVEFKYDEKFTSRDKRRKKHFPQGLFGQDPLHESLEDSIDDIERHMSVLERKLDHYKARSIRNQQTVMSTGKRIVGFSLYGILLVVVMGVAQCLVLQAFFNEARKYAV</sequence>
<dbReference type="SMART" id="SM01190">
    <property type="entry name" value="EMP24_GP25L"/>
    <property type="match status" value="1"/>
</dbReference>
<dbReference type="GO" id="GO:0005737">
    <property type="term" value="C:cytoplasm"/>
    <property type="evidence" value="ECO:0007669"/>
    <property type="project" value="GOC"/>
</dbReference>
<comment type="subcellular location">
    <subcellularLocation>
        <location evidence="1 8">Membrane</location>
        <topology evidence="1 8">Single-pass type I membrane protein</topology>
    </subcellularLocation>
</comment>
<proteinExistence type="inferred from homology"/>
<keyword evidence="4 11" id="KW-0732">Signal</keyword>
<dbReference type="GO" id="GO:0016020">
    <property type="term" value="C:membrane"/>
    <property type="evidence" value="ECO:0007669"/>
    <property type="project" value="UniProtKB-SubCell"/>
</dbReference>
<protein>
    <submittedName>
        <fullName evidence="13">LAMI_0E15698g1_1</fullName>
    </submittedName>
</protein>
<keyword evidence="9" id="KW-0175">Coiled coil</keyword>
<evidence type="ECO:0000259" key="12">
    <source>
        <dbReference type="PROSITE" id="PS50866"/>
    </source>
</evidence>
<dbReference type="AlphaFoldDB" id="A0A1G4JSI0"/>
<evidence type="ECO:0000256" key="5">
    <source>
        <dbReference type="ARBA" id="ARBA00022892"/>
    </source>
</evidence>
<feature type="transmembrane region" description="Helical" evidence="10">
    <location>
        <begin position="184"/>
        <end position="207"/>
    </location>
</feature>
<evidence type="ECO:0000256" key="2">
    <source>
        <dbReference type="ARBA" id="ARBA00007104"/>
    </source>
</evidence>
<evidence type="ECO:0000256" key="7">
    <source>
        <dbReference type="ARBA" id="ARBA00023136"/>
    </source>
</evidence>
<evidence type="ECO:0000256" key="4">
    <source>
        <dbReference type="ARBA" id="ARBA00022729"/>
    </source>
</evidence>
<feature type="signal peptide" evidence="11">
    <location>
        <begin position="1"/>
        <end position="16"/>
    </location>
</feature>
<dbReference type="InterPro" id="IPR015720">
    <property type="entry name" value="Emp24-like"/>
</dbReference>
<dbReference type="Pfam" id="PF01105">
    <property type="entry name" value="EMP24_GP25L"/>
    <property type="match status" value="1"/>
</dbReference>
<evidence type="ECO:0000256" key="11">
    <source>
        <dbReference type="SAM" id="SignalP"/>
    </source>
</evidence>
<evidence type="ECO:0000256" key="8">
    <source>
        <dbReference type="RuleBase" id="RU003827"/>
    </source>
</evidence>
<evidence type="ECO:0000313" key="14">
    <source>
        <dbReference type="Proteomes" id="UP000191024"/>
    </source>
</evidence>
<dbReference type="OrthoDB" id="1929172at2759"/>
<accession>A0A1G4JSI0</accession>
<keyword evidence="5" id="KW-0931">ER-Golgi transport</keyword>
<reference evidence="13 14" key="1">
    <citation type="submission" date="2016-03" db="EMBL/GenBank/DDBJ databases">
        <authorList>
            <person name="Devillers H."/>
        </authorList>
    </citation>
    <scope>NUCLEOTIDE SEQUENCE [LARGE SCALE GENOMIC DNA]</scope>
    <source>
        <strain evidence="13">CBS 11717</strain>
    </source>
</reference>
<name>A0A1G4JSI0_9SACH</name>
<keyword evidence="5" id="KW-0813">Transport</keyword>
<evidence type="ECO:0000256" key="3">
    <source>
        <dbReference type="ARBA" id="ARBA00022692"/>
    </source>
</evidence>
<dbReference type="PANTHER" id="PTHR22811">
    <property type="entry name" value="TRANSMEMBRANE EMP24 DOMAIN-CONTAINING PROTEIN"/>
    <property type="match status" value="1"/>
</dbReference>
<comment type="similarity">
    <text evidence="2 8">Belongs to the EMP24/GP25L family.</text>
</comment>
<keyword evidence="3 8" id="KW-0812">Transmembrane</keyword>
<dbReference type="PROSITE" id="PS50866">
    <property type="entry name" value="GOLD"/>
    <property type="match status" value="1"/>
</dbReference>
<feature type="coiled-coil region" evidence="9">
    <location>
        <begin position="139"/>
        <end position="166"/>
    </location>
</feature>
<evidence type="ECO:0000256" key="6">
    <source>
        <dbReference type="ARBA" id="ARBA00022989"/>
    </source>
</evidence>
<dbReference type="InterPro" id="IPR009038">
    <property type="entry name" value="GOLD_dom"/>
</dbReference>
<organism evidence="13 14">
    <name type="scientific">Lachancea mirantina</name>
    <dbReference type="NCBI Taxonomy" id="1230905"/>
    <lineage>
        <taxon>Eukaryota</taxon>
        <taxon>Fungi</taxon>
        <taxon>Dikarya</taxon>
        <taxon>Ascomycota</taxon>
        <taxon>Saccharomycotina</taxon>
        <taxon>Saccharomycetes</taxon>
        <taxon>Saccharomycetales</taxon>
        <taxon>Saccharomycetaceae</taxon>
        <taxon>Lachancea</taxon>
    </lineage>
</organism>
<feature type="chain" id="PRO_5009236176" evidence="11">
    <location>
        <begin position="17"/>
        <end position="215"/>
    </location>
</feature>